<evidence type="ECO:0000256" key="9">
    <source>
        <dbReference type="ARBA" id="ARBA00023134"/>
    </source>
</evidence>
<dbReference type="InterPro" id="IPR006674">
    <property type="entry name" value="HD_domain"/>
</dbReference>
<accession>A0A7N6B008</accession>
<dbReference type="GO" id="GO:0006281">
    <property type="term" value="P:DNA repair"/>
    <property type="evidence" value="ECO:0007669"/>
    <property type="project" value="UniProtKB-KW"/>
</dbReference>
<dbReference type="SUPFAM" id="SSF109604">
    <property type="entry name" value="HD-domain/PDEase-like"/>
    <property type="match status" value="1"/>
</dbReference>
<organism evidence="18 19">
    <name type="scientific">Anabas testudineus</name>
    <name type="common">Climbing perch</name>
    <name type="synonym">Anthias testudineus</name>
    <dbReference type="NCBI Taxonomy" id="64144"/>
    <lineage>
        <taxon>Eukaryota</taxon>
        <taxon>Metazoa</taxon>
        <taxon>Chordata</taxon>
        <taxon>Craniata</taxon>
        <taxon>Vertebrata</taxon>
        <taxon>Euteleostomi</taxon>
        <taxon>Actinopterygii</taxon>
        <taxon>Neopterygii</taxon>
        <taxon>Teleostei</taxon>
        <taxon>Neoteleostei</taxon>
        <taxon>Acanthomorphata</taxon>
        <taxon>Anabantaria</taxon>
        <taxon>Anabantiformes</taxon>
        <taxon>Anabantoidei</taxon>
        <taxon>Anabantidae</taxon>
        <taxon>Anabas</taxon>
    </lineage>
</organism>
<keyword evidence="9" id="KW-0547">Nucleotide-binding</keyword>
<dbReference type="GO" id="GO:0051607">
    <property type="term" value="P:defense response to virus"/>
    <property type="evidence" value="ECO:0007669"/>
    <property type="project" value="UniProtKB-KW"/>
</dbReference>
<comment type="catalytic activity">
    <reaction evidence="11">
        <text>dCTP + H2O = 2'-deoxycytidine + triphosphate + H(+)</text>
        <dbReference type="Rhea" id="RHEA:80083"/>
        <dbReference type="ChEBI" id="CHEBI:15377"/>
        <dbReference type="ChEBI" id="CHEBI:15378"/>
        <dbReference type="ChEBI" id="CHEBI:15698"/>
        <dbReference type="ChEBI" id="CHEBI:18036"/>
        <dbReference type="ChEBI" id="CHEBI:61481"/>
    </reaction>
    <physiologicalReaction direction="left-to-right" evidence="11">
        <dbReference type="Rhea" id="RHEA:80084"/>
    </physiologicalReaction>
</comment>
<feature type="domain" description="HD" evidence="17">
    <location>
        <begin position="139"/>
        <end position="291"/>
    </location>
</feature>
<keyword evidence="19" id="KW-1185">Reference proteome</keyword>
<dbReference type="PROSITE" id="PS51831">
    <property type="entry name" value="HD"/>
    <property type="match status" value="1"/>
</dbReference>
<dbReference type="GO" id="GO:0006203">
    <property type="term" value="P:dGTP catabolic process"/>
    <property type="evidence" value="ECO:0007669"/>
    <property type="project" value="TreeGrafter"/>
</dbReference>
<evidence type="ECO:0000256" key="2">
    <source>
        <dbReference type="ARBA" id="ARBA00005776"/>
    </source>
</evidence>
<dbReference type="Pfam" id="PF01966">
    <property type="entry name" value="HD"/>
    <property type="match status" value="1"/>
</dbReference>
<dbReference type="GO" id="GO:0005525">
    <property type="term" value="F:GTP binding"/>
    <property type="evidence" value="ECO:0007669"/>
    <property type="project" value="UniProtKB-KW"/>
</dbReference>
<dbReference type="GO" id="GO:0045088">
    <property type="term" value="P:regulation of innate immune response"/>
    <property type="evidence" value="ECO:0007669"/>
    <property type="project" value="TreeGrafter"/>
</dbReference>
<dbReference type="CDD" id="cd09487">
    <property type="entry name" value="SAM_superfamily"/>
    <property type="match status" value="1"/>
</dbReference>
<keyword evidence="9" id="KW-0342">GTP-binding</keyword>
<comment type="catalytic activity">
    <reaction evidence="12">
        <text>dATP + H2O = 2'-deoxyadenosine + triphosphate + H(+)</text>
        <dbReference type="Rhea" id="RHEA:67648"/>
        <dbReference type="ChEBI" id="CHEBI:15377"/>
        <dbReference type="ChEBI" id="CHEBI:15378"/>
        <dbReference type="ChEBI" id="CHEBI:17256"/>
        <dbReference type="ChEBI" id="CHEBI:18036"/>
        <dbReference type="ChEBI" id="CHEBI:61404"/>
    </reaction>
    <physiologicalReaction direction="left-to-right" evidence="12">
        <dbReference type="Rhea" id="RHEA:67649"/>
    </physiologicalReaction>
</comment>
<evidence type="ECO:0000256" key="3">
    <source>
        <dbReference type="ARBA" id="ARBA00020285"/>
    </source>
</evidence>
<keyword evidence="7" id="KW-0227">DNA damage</keyword>
<dbReference type="GO" id="GO:0005694">
    <property type="term" value="C:chromosome"/>
    <property type="evidence" value="ECO:0007669"/>
    <property type="project" value="UniProtKB-SubCell"/>
</dbReference>
<keyword evidence="10" id="KW-0234">DNA repair</keyword>
<evidence type="ECO:0000256" key="5">
    <source>
        <dbReference type="ARBA" id="ARBA00022533"/>
    </source>
</evidence>
<dbReference type="GO" id="GO:0008832">
    <property type="term" value="F:dGTPase activity"/>
    <property type="evidence" value="ECO:0007669"/>
    <property type="project" value="TreeGrafter"/>
</dbReference>
<dbReference type="SMART" id="SM00471">
    <property type="entry name" value="HDc"/>
    <property type="match status" value="1"/>
</dbReference>
<comment type="subcellular location">
    <subcellularLocation>
        <location evidence="1">Chromosome</location>
    </subcellularLocation>
</comment>
<dbReference type="SUPFAM" id="SSF47769">
    <property type="entry name" value="SAM/Pointed domain"/>
    <property type="match status" value="1"/>
</dbReference>
<evidence type="ECO:0000256" key="13">
    <source>
        <dbReference type="ARBA" id="ARBA00048183"/>
    </source>
</evidence>
<dbReference type="InterPro" id="IPR003607">
    <property type="entry name" value="HD/PDEase_dom"/>
</dbReference>
<evidence type="ECO:0000256" key="12">
    <source>
        <dbReference type="ARBA" id="ARBA00047812"/>
    </source>
</evidence>
<dbReference type="PROSITE" id="PS50105">
    <property type="entry name" value="SAM_DOMAIN"/>
    <property type="match status" value="1"/>
</dbReference>
<feature type="domain" description="SAM" evidence="16">
    <location>
        <begin position="22"/>
        <end position="86"/>
    </location>
</feature>
<gene>
    <name evidence="18" type="primary">SAMHD1</name>
</gene>
<dbReference type="InterPro" id="IPR013761">
    <property type="entry name" value="SAM/pointed_sf"/>
</dbReference>
<keyword evidence="4" id="KW-0158">Chromosome</keyword>
<dbReference type="PANTHER" id="PTHR11373:SF4">
    <property type="entry name" value="DEOXYNUCLEOSIDE TRIPHOSPHATE TRIPHOSPHOHYDROLASE SAMHD1"/>
    <property type="match status" value="1"/>
</dbReference>
<evidence type="ECO:0000313" key="19">
    <source>
        <dbReference type="Proteomes" id="UP000265040"/>
    </source>
</evidence>
<protein>
    <recommendedName>
        <fullName evidence="3">Deoxynucleoside triphosphate triphosphohydrolase SAMHD1</fullName>
    </recommendedName>
</protein>
<dbReference type="InterPro" id="IPR001660">
    <property type="entry name" value="SAM"/>
</dbReference>
<sequence length="569" mass="66294">MVCPLSNESLKRPEMKASVEQHTVDRVCHYLEEELGLEHLQVKLKEHYITDEKLQSLTADDLKNMGIENHKDHLKILNTIKMVLQIKDSPKVFNDSVHGHMEFHPLLVKIIDTPQFQRLRYIKQLGGAYFVYPGASHNRFEHSLGVGYLAGELAQALKTKHDNEGENLIDEKDILSVQIAGLCHDLGHGPFSHMFESVCPKKKVKCNSTEHEQISIEMFDYLVEENGLKPLMQLYGLSDPDLSFIKEMIDPKPRDKDGNWPHKGRGEDKSFLYEIVANKTNGVDVDKFDYFARDCHHLGMQNNFDYRRFLKFARVCEAEDGKKHICIRDKEVYNMYDFFHTRYCLHRRAYQHRVNKAIEIMIKDVLSKVKDIKIEGFEKTLLESIDDMAAYTKLTDCLLQVILFSTDENLKEAKEILARICSRDLYVFLGETLVTIIVQVKLISQKKTEWKKKLAEPLRLKPEDFEIEQVTINYGMKEKNPIEKMNFYNKSDPQKAVPLPKEQVSHLLPDTFSETFIRVYCRKSLRRAEKTQLMNWCKENIFKTLQVIFTSRLINSSDLSACICFKFII</sequence>
<dbReference type="GO" id="GO:0005634">
    <property type="term" value="C:nucleus"/>
    <property type="evidence" value="ECO:0007669"/>
    <property type="project" value="TreeGrafter"/>
</dbReference>
<dbReference type="Proteomes" id="UP000265040">
    <property type="component" value="Chromosome 7"/>
</dbReference>
<comment type="similarity">
    <text evidence="2">Belongs to the SAMHD1 family.</text>
</comment>
<evidence type="ECO:0000313" key="18">
    <source>
        <dbReference type="Ensembl" id="ENSATEP00000055697.2"/>
    </source>
</evidence>
<evidence type="ECO:0000256" key="14">
    <source>
        <dbReference type="ARBA" id="ARBA00049174"/>
    </source>
</evidence>
<proteinExistence type="inferred from homology"/>
<evidence type="ECO:0000256" key="1">
    <source>
        <dbReference type="ARBA" id="ARBA00004286"/>
    </source>
</evidence>
<name>A0A7N6B008_ANATE</name>
<keyword evidence="6" id="KW-0235">DNA replication</keyword>
<dbReference type="AlphaFoldDB" id="A0A7N6B008"/>
<comment type="catalytic activity">
    <reaction evidence="15">
        <text>dTTP + H2O = thymidine + triphosphate + H(+)</text>
        <dbReference type="Rhea" id="RHEA:80079"/>
        <dbReference type="ChEBI" id="CHEBI:15377"/>
        <dbReference type="ChEBI" id="CHEBI:15378"/>
        <dbReference type="ChEBI" id="CHEBI:17748"/>
        <dbReference type="ChEBI" id="CHEBI:18036"/>
        <dbReference type="ChEBI" id="CHEBI:37568"/>
    </reaction>
    <physiologicalReaction direction="left-to-right" evidence="15">
        <dbReference type="Rhea" id="RHEA:80080"/>
    </physiologicalReaction>
</comment>
<dbReference type="Gene3D" id="1.10.150.50">
    <property type="entry name" value="Transcription Factor, Ets-1"/>
    <property type="match status" value="1"/>
</dbReference>
<evidence type="ECO:0000256" key="15">
    <source>
        <dbReference type="ARBA" id="ARBA00049451"/>
    </source>
</evidence>
<dbReference type="Gene3D" id="1.10.3210.10">
    <property type="entry name" value="Hypothetical protein af1432"/>
    <property type="match status" value="1"/>
</dbReference>
<comment type="catalytic activity">
    <reaction evidence="13">
        <text>a 2'-deoxyribonucleoside 5'-triphosphate + H2O = a 2'-deoxyribonucleoside + triphosphate + H(+)</text>
        <dbReference type="Rhea" id="RHEA:46148"/>
        <dbReference type="ChEBI" id="CHEBI:15377"/>
        <dbReference type="ChEBI" id="CHEBI:15378"/>
        <dbReference type="ChEBI" id="CHEBI:18036"/>
        <dbReference type="ChEBI" id="CHEBI:18274"/>
        <dbReference type="ChEBI" id="CHEBI:61560"/>
    </reaction>
    <physiologicalReaction direction="left-to-right" evidence="13">
        <dbReference type="Rhea" id="RHEA:46149"/>
    </physiologicalReaction>
</comment>
<dbReference type="GO" id="GO:0006260">
    <property type="term" value="P:DNA replication"/>
    <property type="evidence" value="ECO:0007669"/>
    <property type="project" value="UniProtKB-KW"/>
</dbReference>
<dbReference type="CDD" id="cd00077">
    <property type="entry name" value="HDc"/>
    <property type="match status" value="1"/>
</dbReference>
<evidence type="ECO:0000256" key="6">
    <source>
        <dbReference type="ARBA" id="ARBA00022705"/>
    </source>
</evidence>
<comment type="catalytic activity">
    <reaction evidence="14">
        <text>dGTP + H2O = 2'-deoxyguanosine + triphosphate + H(+)</text>
        <dbReference type="Rhea" id="RHEA:15193"/>
        <dbReference type="ChEBI" id="CHEBI:15377"/>
        <dbReference type="ChEBI" id="CHEBI:15378"/>
        <dbReference type="ChEBI" id="CHEBI:17172"/>
        <dbReference type="ChEBI" id="CHEBI:18036"/>
        <dbReference type="ChEBI" id="CHEBI:61429"/>
    </reaction>
    <physiologicalReaction direction="left-to-right" evidence="14">
        <dbReference type="Rhea" id="RHEA:15194"/>
    </physiologicalReaction>
</comment>
<evidence type="ECO:0000256" key="10">
    <source>
        <dbReference type="ARBA" id="ARBA00023204"/>
    </source>
</evidence>
<dbReference type="Ensembl" id="ENSATET00000044562.2">
    <property type="protein sequence ID" value="ENSATEP00000055697.2"/>
    <property type="gene ID" value="ENSATEG00000028099.2"/>
</dbReference>
<evidence type="ECO:0000259" key="17">
    <source>
        <dbReference type="PROSITE" id="PS51831"/>
    </source>
</evidence>
<evidence type="ECO:0000256" key="7">
    <source>
        <dbReference type="ARBA" id="ARBA00022763"/>
    </source>
</evidence>
<dbReference type="GeneTree" id="ENSGT00390000013867"/>
<dbReference type="PANTHER" id="PTHR11373">
    <property type="entry name" value="DEOXYNUCLEOSIDE TRIPHOSPHATE TRIPHOSPHOHYDROLASE"/>
    <property type="match status" value="1"/>
</dbReference>
<dbReference type="InterPro" id="IPR050135">
    <property type="entry name" value="dGTPase-like"/>
</dbReference>
<keyword evidence="8" id="KW-0051">Antiviral defense</keyword>
<evidence type="ECO:0000256" key="11">
    <source>
        <dbReference type="ARBA" id="ARBA00047701"/>
    </source>
</evidence>
<reference evidence="18" key="1">
    <citation type="submission" date="2021-04" db="EMBL/GenBank/DDBJ databases">
        <authorList>
            <consortium name="Wellcome Sanger Institute Data Sharing"/>
        </authorList>
    </citation>
    <scope>NUCLEOTIDE SEQUENCE [LARGE SCALE GENOMIC DNA]</scope>
</reference>
<dbReference type="Gene3D" id="3.30.70.2760">
    <property type="match status" value="1"/>
</dbReference>
<reference evidence="18" key="2">
    <citation type="submission" date="2025-08" db="UniProtKB">
        <authorList>
            <consortium name="Ensembl"/>
        </authorList>
    </citation>
    <scope>IDENTIFICATION</scope>
</reference>
<reference evidence="18" key="3">
    <citation type="submission" date="2025-09" db="UniProtKB">
        <authorList>
            <consortium name="Ensembl"/>
        </authorList>
    </citation>
    <scope>IDENTIFICATION</scope>
</reference>
<evidence type="ECO:0000259" key="16">
    <source>
        <dbReference type="PROSITE" id="PS50105"/>
    </source>
</evidence>
<evidence type="ECO:0000256" key="4">
    <source>
        <dbReference type="ARBA" id="ARBA00022454"/>
    </source>
</evidence>
<evidence type="ECO:0000256" key="8">
    <source>
        <dbReference type="ARBA" id="ARBA00023118"/>
    </source>
</evidence>
<keyword evidence="5" id="KW-0021">Allosteric enzyme</keyword>
<dbReference type="Pfam" id="PF07647">
    <property type="entry name" value="SAM_2"/>
    <property type="match status" value="1"/>
</dbReference>